<keyword evidence="3" id="KW-1185">Reference proteome</keyword>
<evidence type="ECO:0000313" key="2">
    <source>
        <dbReference type="EMBL" id="GKV44645.1"/>
    </source>
</evidence>
<name>A0AAV5M4E3_9ROSI</name>
<proteinExistence type="predicted"/>
<dbReference type="EMBL" id="BPVZ01000184">
    <property type="protein sequence ID" value="GKV44645.1"/>
    <property type="molecule type" value="Genomic_DNA"/>
</dbReference>
<sequence length="77" mass="8536">MQQQFGIFQLVLAQLLAQNNLGDPLINLLNPTQQPPVQQQEPQPVQQQEPQPVHSNDRQHAPALSESQGQSTCSCPQ</sequence>
<feature type="region of interest" description="Disordered" evidence="1">
    <location>
        <begin position="27"/>
        <end position="77"/>
    </location>
</feature>
<feature type="compositionally biased region" description="Low complexity" evidence="1">
    <location>
        <begin position="35"/>
        <end position="53"/>
    </location>
</feature>
<accession>A0AAV5M4E3</accession>
<organism evidence="2 3">
    <name type="scientific">Rubroshorea leprosula</name>
    <dbReference type="NCBI Taxonomy" id="152421"/>
    <lineage>
        <taxon>Eukaryota</taxon>
        <taxon>Viridiplantae</taxon>
        <taxon>Streptophyta</taxon>
        <taxon>Embryophyta</taxon>
        <taxon>Tracheophyta</taxon>
        <taxon>Spermatophyta</taxon>
        <taxon>Magnoliopsida</taxon>
        <taxon>eudicotyledons</taxon>
        <taxon>Gunneridae</taxon>
        <taxon>Pentapetalae</taxon>
        <taxon>rosids</taxon>
        <taxon>malvids</taxon>
        <taxon>Malvales</taxon>
        <taxon>Dipterocarpaceae</taxon>
        <taxon>Rubroshorea</taxon>
    </lineage>
</organism>
<evidence type="ECO:0000313" key="3">
    <source>
        <dbReference type="Proteomes" id="UP001054252"/>
    </source>
</evidence>
<comment type="caution">
    <text evidence="2">The sequence shown here is derived from an EMBL/GenBank/DDBJ whole genome shotgun (WGS) entry which is preliminary data.</text>
</comment>
<dbReference type="AlphaFoldDB" id="A0AAV5M4E3"/>
<dbReference type="Proteomes" id="UP001054252">
    <property type="component" value="Unassembled WGS sequence"/>
</dbReference>
<protein>
    <submittedName>
        <fullName evidence="2">Uncharacterized protein</fullName>
    </submittedName>
</protein>
<evidence type="ECO:0000256" key="1">
    <source>
        <dbReference type="SAM" id="MobiDB-lite"/>
    </source>
</evidence>
<feature type="compositionally biased region" description="Polar residues" evidence="1">
    <location>
        <begin position="65"/>
        <end position="77"/>
    </location>
</feature>
<gene>
    <name evidence="2" type="ORF">SLEP1_g51807</name>
</gene>
<reference evidence="2 3" key="1">
    <citation type="journal article" date="2021" name="Commun. Biol.">
        <title>The genome of Shorea leprosula (Dipterocarpaceae) highlights the ecological relevance of drought in aseasonal tropical rainforests.</title>
        <authorList>
            <person name="Ng K.K.S."/>
            <person name="Kobayashi M.J."/>
            <person name="Fawcett J.A."/>
            <person name="Hatakeyama M."/>
            <person name="Paape T."/>
            <person name="Ng C.H."/>
            <person name="Ang C.C."/>
            <person name="Tnah L.H."/>
            <person name="Lee C.T."/>
            <person name="Nishiyama T."/>
            <person name="Sese J."/>
            <person name="O'Brien M.J."/>
            <person name="Copetti D."/>
            <person name="Mohd Noor M.I."/>
            <person name="Ong R.C."/>
            <person name="Putra M."/>
            <person name="Sireger I.Z."/>
            <person name="Indrioko S."/>
            <person name="Kosugi Y."/>
            <person name="Izuno A."/>
            <person name="Isagi Y."/>
            <person name="Lee S.L."/>
            <person name="Shimizu K.K."/>
        </authorList>
    </citation>
    <scope>NUCLEOTIDE SEQUENCE [LARGE SCALE GENOMIC DNA]</scope>
    <source>
        <strain evidence="2">214</strain>
    </source>
</reference>